<reference evidence="2" key="1">
    <citation type="submission" date="2016-10" db="EMBL/GenBank/DDBJ databases">
        <authorList>
            <person name="Varghese N."/>
            <person name="Submissions S."/>
        </authorList>
    </citation>
    <scope>NUCLEOTIDE SEQUENCE [LARGE SCALE GENOMIC DNA]</scope>
    <source>
        <strain evidence="2">DSM 15718</strain>
    </source>
</reference>
<gene>
    <name evidence="1" type="ORF">SAMN05444338_10218</name>
</gene>
<accession>A0A1H2S918</accession>
<organism evidence="1 2">
    <name type="scientific">Flavobacterium degerlachei</name>
    <dbReference type="NCBI Taxonomy" id="229203"/>
    <lineage>
        <taxon>Bacteria</taxon>
        <taxon>Pseudomonadati</taxon>
        <taxon>Bacteroidota</taxon>
        <taxon>Flavobacteriia</taxon>
        <taxon>Flavobacteriales</taxon>
        <taxon>Flavobacteriaceae</taxon>
        <taxon>Flavobacterium</taxon>
    </lineage>
</organism>
<proteinExistence type="predicted"/>
<dbReference type="EMBL" id="FNMV01000002">
    <property type="protein sequence ID" value="SDW28141.1"/>
    <property type="molecule type" value="Genomic_DNA"/>
</dbReference>
<sequence length="639" mass="76620">MSDDLRRVVYYSNDDLSSGINLENAEKIIQLFDKNNSFAINDLLELYNIQLYFKNNLRLSTWSDEHYQKYKNIASEFCELIKNFFLSINNSNFIQVFTEINFQYTHNFWELFNKLNIFKKIDSSLISNLLTSKRYIFQEVLYNQELVNYYSKVILEHFEKNPETAEIILSHYEEISLNTKKKIYIPKIFSFEKIEILINHYISLSEPNLNYINLIVNSQNLKLDYKTKFRASKKEREITKSFFKENNGISYSVEIGISGEQLEPKNLKYNEVNNRLIYTYSENYLANTRDFFSIFKNFTVLFEYVNFQGCINLVHRNCELDTMDRIFMRSKGEFLKYIKFTQKELLSNGQFALYKHYLKSKNIDIEDIISFVVLETLQKVYSIEELKISLPSKETEFYEKVRILAPELEFLLKQYNAFIEDGEIDFELLRFNSSPIYFSKLKSKVAIKYVYTKGENINRIKYGLFSTQSSLTYIEPFKNKYNYLYELLSNENVTYDLFEGFQQREIDYLLEKKIIFFDINNFIRVDRIMSLIFSSFYYQEVINFWHFPLEIQSILIELEKQNEVEFENCLFTREEIRYLNYNLNKKEFSNGLDLRNKYIHGSNSESKDVQENDYNVLLKIFVLILLKIEDDILLSGREN</sequence>
<dbReference type="OrthoDB" id="2846443at2"/>
<evidence type="ECO:0008006" key="3">
    <source>
        <dbReference type="Google" id="ProtNLM"/>
    </source>
</evidence>
<keyword evidence="2" id="KW-1185">Reference proteome</keyword>
<evidence type="ECO:0000313" key="1">
    <source>
        <dbReference type="EMBL" id="SDW28141.1"/>
    </source>
</evidence>
<name>A0A1H2S918_9FLAO</name>
<protein>
    <recommendedName>
        <fullName evidence="3">Apea-like HEPN domain-containing protein</fullName>
    </recommendedName>
</protein>
<evidence type="ECO:0000313" key="2">
    <source>
        <dbReference type="Proteomes" id="UP000198569"/>
    </source>
</evidence>
<dbReference type="RefSeq" id="WP_091429175.1">
    <property type="nucleotide sequence ID" value="NZ_FNMV01000002.1"/>
</dbReference>
<dbReference type="STRING" id="229203.SAMN05444338_10218"/>
<dbReference type="AlphaFoldDB" id="A0A1H2S918"/>
<dbReference type="Proteomes" id="UP000198569">
    <property type="component" value="Unassembled WGS sequence"/>
</dbReference>